<evidence type="ECO:0000313" key="2">
    <source>
        <dbReference type="EMBL" id="SIS72906.1"/>
    </source>
</evidence>
<sequence>MKTWELLRTLFMAAASVGTLSIAASATAFAGTVQQTHGLTNHMSGTVNTHSAHPNFIFLPPFPDEDE</sequence>
<evidence type="ECO:0000313" key="3">
    <source>
        <dbReference type="Proteomes" id="UP000186156"/>
    </source>
</evidence>
<proteinExistence type="predicted"/>
<keyword evidence="3" id="KW-1185">Reference proteome</keyword>
<reference evidence="3" key="1">
    <citation type="submission" date="2017-01" db="EMBL/GenBank/DDBJ databases">
        <authorList>
            <person name="Varghese N."/>
            <person name="Submissions S."/>
        </authorList>
    </citation>
    <scope>NUCLEOTIDE SEQUENCE [LARGE SCALE GENOMIC DNA]</scope>
    <source>
        <strain evidence="3">DSM 16176</strain>
    </source>
</reference>
<keyword evidence="1" id="KW-0732">Signal</keyword>
<dbReference type="AlphaFoldDB" id="A0A1N7LGK3"/>
<organism evidence="2 3">
    <name type="scientific">Alicyclobacillus vulcanalis</name>
    <dbReference type="NCBI Taxonomy" id="252246"/>
    <lineage>
        <taxon>Bacteria</taxon>
        <taxon>Bacillati</taxon>
        <taxon>Bacillota</taxon>
        <taxon>Bacilli</taxon>
        <taxon>Bacillales</taxon>
        <taxon>Alicyclobacillaceae</taxon>
        <taxon>Alicyclobacillus</taxon>
    </lineage>
</organism>
<feature type="chain" id="PRO_5038837590" evidence="1">
    <location>
        <begin position="31"/>
        <end position="67"/>
    </location>
</feature>
<evidence type="ECO:0000256" key="1">
    <source>
        <dbReference type="SAM" id="SignalP"/>
    </source>
</evidence>
<protein>
    <submittedName>
        <fullName evidence="2">Uncharacterized protein</fullName>
    </submittedName>
</protein>
<dbReference type="OrthoDB" id="2377189at2"/>
<dbReference type="Proteomes" id="UP000186156">
    <property type="component" value="Unassembled WGS sequence"/>
</dbReference>
<dbReference type="EMBL" id="FTOO01000003">
    <property type="protein sequence ID" value="SIS72906.1"/>
    <property type="molecule type" value="Genomic_DNA"/>
</dbReference>
<accession>A0A1N7LGK3</accession>
<dbReference type="RefSeq" id="WP_076345647.1">
    <property type="nucleotide sequence ID" value="NZ_FTOO01000003.1"/>
</dbReference>
<gene>
    <name evidence="2" type="ORF">SAMN05421799_103127</name>
</gene>
<name>A0A1N7LGK3_9BACL</name>
<feature type="signal peptide" evidence="1">
    <location>
        <begin position="1"/>
        <end position="30"/>
    </location>
</feature>